<feature type="compositionally biased region" description="Low complexity" evidence="13">
    <location>
        <begin position="274"/>
        <end position="293"/>
    </location>
</feature>
<dbReference type="GO" id="GO:0005634">
    <property type="term" value="C:nucleus"/>
    <property type="evidence" value="ECO:0007669"/>
    <property type="project" value="UniProtKB-SubCell"/>
</dbReference>
<dbReference type="CDD" id="cd06257">
    <property type="entry name" value="DnaJ"/>
    <property type="match status" value="1"/>
</dbReference>
<reference evidence="15 16" key="1">
    <citation type="journal article" date="2010" name="Science">
        <title>Genomic analysis of organismal complexity in the multicellular green alga Volvox carteri.</title>
        <authorList>
            <person name="Prochnik S.E."/>
            <person name="Umen J."/>
            <person name="Nedelcu A.M."/>
            <person name="Hallmann A."/>
            <person name="Miller S.M."/>
            <person name="Nishii I."/>
            <person name="Ferris P."/>
            <person name="Kuo A."/>
            <person name="Mitros T."/>
            <person name="Fritz-Laylin L.K."/>
            <person name="Hellsten U."/>
            <person name="Chapman J."/>
            <person name="Simakov O."/>
            <person name="Rensing S.A."/>
            <person name="Terry A."/>
            <person name="Pangilinan J."/>
            <person name="Kapitonov V."/>
            <person name="Jurka J."/>
            <person name="Salamov A."/>
            <person name="Shapiro H."/>
            <person name="Schmutz J."/>
            <person name="Grimwood J."/>
            <person name="Lindquist E."/>
            <person name="Lucas S."/>
            <person name="Grigoriev I.V."/>
            <person name="Schmitt R."/>
            <person name="Kirk D."/>
            <person name="Rokhsar D.S."/>
        </authorList>
    </citation>
    <scope>NUCLEOTIDE SEQUENCE [LARGE SCALE GENOMIC DNA]</scope>
    <source>
        <strain evidence="16">f. Nagariensis / Eve</strain>
    </source>
</reference>
<gene>
    <name evidence="15" type="ORF">VOLCADRAFT_89782</name>
</gene>
<keyword evidence="11" id="KW-0539">Nucleus</keyword>
<feature type="region of interest" description="Disordered" evidence="13">
    <location>
        <begin position="1090"/>
        <end position="1111"/>
    </location>
</feature>
<comment type="subcellular location">
    <subcellularLocation>
        <location evidence="2">Chromosome</location>
    </subcellularLocation>
    <subcellularLocation>
        <location evidence="3">Cytoplasm</location>
        <location evidence="3">Cytoskeleton</location>
        <location evidence="3">Cilium axoneme</location>
    </subcellularLocation>
    <subcellularLocation>
        <location evidence="1">Nucleus</location>
    </subcellularLocation>
</comment>
<dbReference type="STRING" id="3068.D8TSM2"/>
<evidence type="ECO:0000256" key="4">
    <source>
        <dbReference type="ARBA" id="ARBA00022454"/>
    </source>
</evidence>
<dbReference type="KEGG" id="vcn:VOLCADRAFT_89782"/>
<keyword evidence="10" id="KW-0234">DNA repair</keyword>
<dbReference type="GO" id="GO:0030915">
    <property type="term" value="C:Smc5-Smc6 complex"/>
    <property type="evidence" value="ECO:0007669"/>
    <property type="project" value="TreeGrafter"/>
</dbReference>
<dbReference type="GO" id="GO:0005930">
    <property type="term" value="C:axoneme"/>
    <property type="evidence" value="ECO:0007669"/>
    <property type="project" value="UniProtKB-SubCell"/>
</dbReference>
<dbReference type="InParanoid" id="D8TSM2"/>
<evidence type="ECO:0000256" key="6">
    <source>
        <dbReference type="ARBA" id="ARBA00022763"/>
    </source>
</evidence>
<dbReference type="Pfam" id="PF00226">
    <property type="entry name" value="DnaJ"/>
    <property type="match status" value="1"/>
</dbReference>
<evidence type="ECO:0000313" key="15">
    <source>
        <dbReference type="EMBL" id="EFJ49512.1"/>
    </source>
</evidence>
<dbReference type="SUPFAM" id="SSF52058">
    <property type="entry name" value="L domain-like"/>
    <property type="match status" value="1"/>
</dbReference>
<dbReference type="Proteomes" id="UP000001058">
    <property type="component" value="Unassembled WGS sequence"/>
</dbReference>
<dbReference type="SUPFAM" id="SSF46565">
    <property type="entry name" value="Chaperone J-domain"/>
    <property type="match status" value="1"/>
</dbReference>
<dbReference type="Gene3D" id="1.10.287.110">
    <property type="entry name" value="DnaJ domain"/>
    <property type="match status" value="1"/>
</dbReference>
<feature type="compositionally biased region" description="Low complexity" evidence="13">
    <location>
        <begin position="1314"/>
        <end position="1328"/>
    </location>
</feature>
<evidence type="ECO:0000256" key="7">
    <source>
        <dbReference type="ARBA" id="ARBA00022840"/>
    </source>
</evidence>
<feature type="coiled-coil region" evidence="12">
    <location>
        <begin position="218"/>
        <end position="266"/>
    </location>
</feature>
<dbReference type="PANTHER" id="PTHR19306">
    <property type="entry name" value="STRUCTURAL MAINTENANCE OF CHROMOSOMES 5,6 SMC5, SMC6"/>
    <property type="match status" value="1"/>
</dbReference>
<feature type="compositionally biased region" description="Gly residues" evidence="13">
    <location>
        <begin position="1292"/>
        <end position="1313"/>
    </location>
</feature>
<keyword evidence="9" id="KW-0233">DNA recombination</keyword>
<dbReference type="OrthoDB" id="541564at2759"/>
<evidence type="ECO:0000256" key="1">
    <source>
        <dbReference type="ARBA" id="ARBA00004123"/>
    </source>
</evidence>
<evidence type="ECO:0000256" key="2">
    <source>
        <dbReference type="ARBA" id="ARBA00004286"/>
    </source>
</evidence>
<feature type="compositionally biased region" description="Gly residues" evidence="13">
    <location>
        <begin position="1329"/>
        <end position="1338"/>
    </location>
</feature>
<feature type="region of interest" description="Disordered" evidence="13">
    <location>
        <begin position="793"/>
        <end position="995"/>
    </location>
</feature>
<feature type="coiled-coil region" evidence="12">
    <location>
        <begin position="1121"/>
        <end position="1217"/>
    </location>
</feature>
<dbReference type="EMBL" id="GL378335">
    <property type="protein sequence ID" value="EFJ49512.1"/>
    <property type="molecule type" value="Genomic_DNA"/>
</dbReference>
<feature type="compositionally biased region" description="Low complexity" evidence="13">
    <location>
        <begin position="93"/>
        <end position="105"/>
    </location>
</feature>
<dbReference type="Gene3D" id="3.80.10.10">
    <property type="entry name" value="Ribonuclease Inhibitor"/>
    <property type="match status" value="1"/>
</dbReference>
<dbReference type="GeneID" id="9618664"/>
<dbReference type="InterPro" id="IPR001623">
    <property type="entry name" value="DnaJ_domain"/>
</dbReference>
<accession>D8TSM2</accession>
<evidence type="ECO:0000256" key="8">
    <source>
        <dbReference type="ARBA" id="ARBA00023054"/>
    </source>
</evidence>
<dbReference type="InterPro" id="IPR032675">
    <property type="entry name" value="LRR_dom_sf"/>
</dbReference>
<keyword evidence="7" id="KW-0067">ATP-binding</keyword>
<dbReference type="InterPro" id="IPR001611">
    <property type="entry name" value="Leu-rich_rpt"/>
</dbReference>
<proteinExistence type="predicted"/>
<dbReference type="GO" id="GO:0000724">
    <property type="term" value="P:double-strand break repair via homologous recombination"/>
    <property type="evidence" value="ECO:0007669"/>
    <property type="project" value="TreeGrafter"/>
</dbReference>
<keyword evidence="6" id="KW-0227">DNA damage</keyword>
<feature type="region of interest" description="Disordered" evidence="13">
    <location>
        <begin position="1273"/>
        <end position="1357"/>
    </location>
</feature>
<dbReference type="PROSITE" id="PS51450">
    <property type="entry name" value="LRR"/>
    <property type="match status" value="1"/>
</dbReference>
<dbReference type="GO" id="GO:0003697">
    <property type="term" value="F:single-stranded DNA binding"/>
    <property type="evidence" value="ECO:0007669"/>
    <property type="project" value="TreeGrafter"/>
</dbReference>
<protein>
    <recommendedName>
        <fullName evidence="14">J domain-containing protein</fullName>
    </recommendedName>
</protein>
<sequence length="1491" mass="159133">MARGAIKRLVRRTHLGDSVTMLSSLRVLDLAWNSLAIGPWVHLLARLPQLVELDLRGNPVCDLEGSQQLLAAALPGLQRLNGIPLRLEAEGAQPLQQPQQQQQQPAYQDGSSERWASPRDGRLEAEVMVLRLQLEAATRAHDTLSEAHSRLLAEREQLVQRPASLAEALRQAEEANAQLQQQSTSSVQQVAGLASQVATLLAERDGLLRQTELLGSRLADAEARAAEAAQAASRAAQQVMEQQTARLQIQQELTATQNLLAQLQQQQQHRQAAQSSALAGMSSATGSDGAAAAEGFGQPWAGAATSSPHKIRSGADGGGAGSGVESALYQRVEALQQIVRMQERELVRLGGLTASQAVGGGADGDTGQAAAAEAGWENLLQPWREQVQLLQEQLGRQAAEGEEQRAEWGQQLGEMREQFTQARTLLELLEQRSREQRSENTQLQAKITQLVSELQQERQRATGLEQQVAARDAAAQAVRRQLVAFKTTMEQREAALEDRAEQLSAHAERLSHASKRLSFALSLAAYNPPWPTRRGRPTEALVRCQWLEVELAAVSSSAEERIRAAQERMQEREVRQREALLAARLQAAQQAVEASAERKVQAAEVAAAAQVAQARQLVQGAMEAAEELCRRTEAAVGLRLSKISVRLQDLTQQVAWLRRARQRAVEDLQASSLELERLRHEVASRQASEADLQRQLASRERETHARLAELRADHEEALAAERRRAAEAERVAAKAAAECGQLERQLARVREVRAQQEDTRLRRLQSQVHEQEAQLRSLRRERNTLLAELRKQQGLGVVRPPQPHPKPAQIPQPTGAKPGSGDDPDEVEIMFERPAPPAQKRATGPKGPPASGTVAAAAQGPELNGESQDRESEKPSQAGARTDGYPLRSQKRQAATSQHQREQTNLTQVAQSANPTQRPKQPAAAAPAPAPAVGQQRTTANKPQMQPTATTKPASVPGPKRKFEDAFVGEAAGRPGKRPVQETRPAAAAAAGDTPASSAAAAATATADAAEAVFAARHATAGGGPRASGVGGTATAPVGGAACGGGSGVAPAAGPGPVAADGVFMARGIRVTPLTRPIPVSTAVATAAATAATAPGGPPPTFNPGRSTRTNPEMEDAHLVIRNLRRDLAVLTARLRDEQTRAQQEAAAAEALRLRQEPMEREMRELRLKYQEALQREKQLTEQLNLYKARDRQQVAAQQAAQQAAAAQRAQQQATAQRAHQAAAAQQAAQQAAAAARAQAEFAKHFGQWGNWSYQQFGGHGVGQSEFESAWFSGAGPTTANGHASHPARGAAGPGHESGGGASGGGGTYGGADGSSMPSGNGNAAGARGAAGNGGGGASAAPPQQQHKQPSAAAEARDDPAVLAFASAPLPALDDNTPVRALKQFLNEAGAEGLIRLCAEKAELLALARDRINGWEIRRAVACSKLVSQAQGDRALFRVEPGPLQRSALVKPYRELIMRLHPDKNPGDDLATQAFQFLQESYKRLSALSEA</sequence>
<dbReference type="RefSeq" id="XP_002949493.1">
    <property type="nucleotide sequence ID" value="XM_002949447.1"/>
</dbReference>
<feature type="region of interest" description="Disordered" evidence="13">
    <location>
        <begin position="274"/>
        <end position="322"/>
    </location>
</feature>
<evidence type="ECO:0000256" key="5">
    <source>
        <dbReference type="ARBA" id="ARBA00022741"/>
    </source>
</evidence>
<evidence type="ECO:0000313" key="16">
    <source>
        <dbReference type="Proteomes" id="UP000001058"/>
    </source>
</evidence>
<evidence type="ECO:0000256" key="9">
    <source>
        <dbReference type="ARBA" id="ARBA00023172"/>
    </source>
</evidence>
<dbReference type="GO" id="GO:0005524">
    <property type="term" value="F:ATP binding"/>
    <property type="evidence" value="ECO:0007669"/>
    <property type="project" value="UniProtKB-KW"/>
</dbReference>
<feature type="domain" description="J" evidence="14">
    <location>
        <begin position="1432"/>
        <end position="1490"/>
    </location>
</feature>
<name>D8TSM2_VOLCA</name>
<feature type="region of interest" description="Disordered" evidence="13">
    <location>
        <begin position="92"/>
        <end position="118"/>
    </location>
</feature>
<evidence type="ECO:0000256" key="10">
    <source>
        <dbReference type="ARBA" id="ARBA00023204"/>
    </source>
</evidence>
<keyword evidence="4" id="KW-0158">Chromosome</keyword>
<dbReference type="PROSITE" id="PS50076">
    <property type="entry name" value="DNAJ_2"/>
    <property type="match status" value="1"/>
</dbReference>
<feature type="coiled-coil region" evidence="12">
    <location>
        <begin position="412"/>
        <end position="513"/>
    </location>
</feature>
<evidence type="ECO:0000256" key="3">
    <source>
        <dbReference type="ARBA" id="ARBA00004430"/>
    </source>
</evidence>
<organism evidence="16">
    <name type="scientific">Volvox carteri f. nagariensis</name>
    <dbReference type="NCBI Taxonomy" id="3068"/>
    <lineage>
        <taxon>Eukaryota</taxon>
        <taxon>Viridiplantae</taxon>
        <taxon>Chlorophyta</taxon>
        <taxon>core chlorophytes</taxon>
        <taxon>Chlorophyceae</taxon>
        <taxon>CS clade</taxon>
        <taxon>Chlamydomonadales</taxon>
        <taxon>Volvocaceae</taxon>
        <taxon>Volvox</taxon>
    </lineage>
</organism>
<dbReference type="GO" id="GO:0035861">
    <property type="term" value="C:site of double-strand break"/>
    <property type="evidence" value="ECO:0007669"/>
    <property type="project" value="TreeGrafter"/>
</dbReference>
<feature type="compositionally biased region" description="Polar residues" evidence="13">
    <location>
        <begin position="892"/>
        <end position="919"/>
    </location>
</feature>
<feature type="compositionally biased region" description="Low complexity" evidence="13">
    <location>
        <begin position="986"/>
        <end position="995"/>
    </location>
</feature>
<keyword evidence="5" id="KW-0547">Nucleotide-binding</keyword>
<feature type="compositionally biased region" description="Pro residues" evidence="13">
    <location>
        <begin position="800"/>
        <end position="810"/>
    </location>
</feature>
<dbReference type="GO" id="GO:0003684">
    <property type="term" value="F:damaged DNA binding"/>
    <property type="evidence" value="ECO:0007669"/>
    <property type="project" value="TreeGrafter"/>
</dbReference>
<dbReference type="PANTHER" id="PTHR19306:SF6">
    <property type="entry name" value="STRUCTURAL MAINTENANCE OF CHROMOSOMES PROTEIN 6"/>
    <property type="match status" value="1"/>
</dbReference>
<feature type="compositionally biased region" description="Polar residues" evidence="13">
    <location>
        <begin position="935"/>
        <end position="953"/>
    </location>
</feature>
<evidence type="ECO:0000256" key="11">
    <source>
        <dbReference type="ARBA" id="ARBA00023242"/>
    </source>
</evidence>
<evidence type="ECO:0000256" key="12">
    <source>
        <dbReference type="SAM" id="Coils"/>
    </source>
</evidence>
<evidence type="ECO:0000259" key="14">
    <source>
        <dbReference type="PROSITE" id="PS50076"/>
    </source>
</evidence>
<evidence type="ECO:0000256" key="13">
    <source>
        <dbReference type="SAM" id="MobiDB-lite"/>
    </source>
</evidence>
<keyword evidence="16" id="KW-1185">Reference proteome</keyword>
<dbReference type="InterPro" id="IPR036869">
    <property type="entry name" value="J_dom_sf"/>
</dbReference>
<keyword evidence="8 12" id="KW-0175">Coiled coil</keyword>